<dbReference type="RefSeq" id="WP_141259790.1">
    <property type="nucleotide sequence ID" value="NZ_BDLU01000014.1"/>
</dbReference>
<dbReference type="Pfam" id="PF10009">
    <property type="entry name" value="DUF2252"/>
    <property type="match status" value="1"/>
</dbReference>
<name>A0A4P5NLY1_9PROT</name>
<evidence type="ECO:0000313" key="1">
    <source>
        <dbReference type="EMBL" id="GCE82383.1"/>
    </source>
</evidence>
<sequence>MDQEHAALRTMQWGHRSLDRMERHKQGVALRRKTMRAHHAQWHAPRGRPDPVALLVGQGESRIRDLLPVRYGRMMVSPFAFLRGAAVVMASDLAHTPVAGPRVQACGDCHLANFGSYASPEGSPVFDINDFDETLPAPFEWDIKRLGTSLVLAGREGGLSERKARDLAVSMARTYAREMKRLAMLSPLEVWGNPIDLSAAIATFSDRHVRRRAETLLRARMESARCHYGLIDEEGATPSLREHAPLVMRLPAHEDTIRHAFARYVATQPAELAVLLDRYALHDVIFKVVGIGSVGTFCAIGLFATPDGETLLLQIKEAQQSVLAPFAGASVFHNQGQRVVVGQRIMQAETDIFLGCTHTRSGTDPATSDLSGAGRQFYIRRLKDARLAAVGADVTPEGLADYAQLYGRTLARAHARSGDSAFISGYLGKGNVFSDAIGCFSTHYADQTEADWTVFTKAIKAGKIPVSHDGGILHHPILPGPLHPPPRLPHPPCGPPFPLS</sequence>
<dbReference type="PANTHER" id="PTHR39441">
    <property type="entry name" value="DUF2252 DOMAIN-CONTAINING PROTEIN"/>
    <property type="match status" value="1"/>
</dbReference>
<accession>A0A4P5NLY1</accession>
<dbReference type="PANTHER" id="PTHR39441:SF1">
    <property type="entry name" value="DUF2252 DOMAIN-CONTAINING PROTEIN"/>
    <property type="match status" value="1"/>
</dbReference>
<protein>
    <recommendedName>
        <fullName evidence="3">DUF2252 domain-containing protein</fullName>
    </recommendedName>
</protein>
<reference evidence="2" key="1">
    <citation type="submission" date="2017-01" db="EMBL/GenBank/DDBJ databases">
        <title>Komagataeibacter sp. MSKU9 whole genome sequencing project.</title>
        <authorList>
            <person name="Matsutani M."/>
            <person name="Naloka K."/>
            <person name="Theeragool G."/>
            <person name="Yakushi T."/>
            <person name="Matsushita K."/>
        </authorList>
    </citation>
    <scope>NUCLEOTIDE SEQUENCE [LARGE SCALE GENOMIC DNA]</scope>
    <source>
        <strain evidence="2">MSKU9</strain>
    </source>
</reference>
<proteinExistence type="predicted"/>
<evidence type="ECO:0000313" key="2">
    <source>
        <dbReference type="Proteomes" id="UP000315095"/>
    </source>
</evidence>
<keyword evidence="2" id="KW-1185">Reference proteome</keyword>
<dbReference type="EMBL" id="BDLU01000014">
    <property type="protein sequence ID" value="GCE82383.1"/>
    <property type="molecule type" value="Genomic_DNA"/>
</dbReference>
<comment type="caution">
    <text evidence="1">The sequence shown here is derived from an EMBL/GenBank/DDBJ whole genome shotgun (WGS) entry which is preliminary data.</text>
</comment>
<dbReference type="AlphaFoldDB" id="A0A4P5NLY1"/>
<organism evidence="1 2">
    <name type="scientific">Komagataeibacter diospyri</name>
    <dbReference type="NCBI Taxonomy" id="1932662"/>
    <lineage>
        <taxon>Bacteria</taxon>
        <taxon>Pseudomonadati</taxon>
        <taxon>Pseudomonadota</taxon>
        <taxon>Alphaproteobacteria</taxon>
        <taxon>Acetobacterales</taxon>
        <taxon>Acetobacteraceae</taxon>
        <taxon>Komagataeibacter</taxon>
    </lineage>
</organism>
<gene>
    <name evidence="1" type="ORF">MSKU9_0524</name>
</gene>
<dbReference type="InterPro" id="IPR018721">
    <property type="entry name" value="DUF2252"/>
</dbReference>
<dbReference type="OrthoDB" id="1491115at2"/>
<dbReference type="Proteomes" id="UP000315095">
    <property type="component" value="Unassembled WGS sequence"/>
</dbReference>
<evidence type="ECO:0008006" key="3">
    <source>
        <dbReference type="Google" id="ProtNLM"/>
    </source>
</evidence>